<evidence type="ECO:0000256" key="2">
    <source>
        <dbReference type="ARBA" id="ARBA00008520"/>
    </source>
</evidence>
<evidence type="ECO:0000313" key="8">
    <source>
        <dbReference type="EMBL" id="MBB5226026.1"/>
    </source>
</evidence>
<evidence type="ECO:0000256" key="4">
    <source>
        <dbReference type="ARBA" id="ARBA00022729"/>
    </source>
</evidence>
<comment type="similarity">
    <text evidence="2">Belongs to the bacterial solute-binding protein 1 family.</text>
</comment>
<dbReference type="RefSeq" id="WP_184658914.1">
    <property type="nucleotide sequence ID" value="NZ_CP031518.1"/>
</dbReference>
<dbReference type="Pfam" id="PF13416">
    <property type="entry name" value="SBP_bac_8"/>
    <property type="match status" value="1"/>
</dbReference>
<evidence type="ECO:0000256" key="7">
    <source>
        <dbReference type="ARBA" id="ARBA00023288"/>
    </source>
</evidence>
<dbReference type="Gene3D" id="3.40.190.10">
    <property type="entry name" value="Periplasmic binding protein-like II"/>
    <property type="match status" value="2"/>
</dbReference>
<accession>A0A7W8G964</accession>
<dbReference type="GO" id="GO:0042597">
    <property type="term" value="C:periplasmic space"/>
    <property type="evidence" value="ECO:0007669"/>
    <property type="project" value="UniProtKB-SubCell"/>
</dbReference>
<dbReference type="SUPFAM" id="SSF53850">
    <property type="entry name" value="Periplasmic binding protein-like II"/>
    <property type="match status" value="1"/>
</dbReference>
<reference evidence="8 9" key="1">
    <citation type="submission" date="2020-08" db="EMBL/GenBank/DDBJ databases">
        <title>Genomic Encyclopedia of Type Strains, Phase IV (KMG-IV): sequencing the most valuable type-strain genomes for metagenomic binning, comparative biology and taxonomic classification.</title>
        <authorList>
            <person name="Goeker M."/>
        </authorList>
    </citation>
    <scope>NUCLEOTIDE SEQUENCE [LARGE SCALE GENOMIC DNA]</scope>
    <source>
        <strain evidence="8 9">DSM 103462</strain>
    </source>
</reference>
<dbReference type="InterPro" id="IPR050490">
    <property type="entry name" value="Bact_solute-bd_prot1"/>
</dbReference>
<organism evidence="8 9">
    <name type="scientific">Treponema ruminis</name>
    <dbReference type="NCBI Taxonomy" id="744515"/>
    <lineage>
        <taxon>Bacteria</taxon>
        <taxon>Pseudomonadati</taxon>
        <taxon>Spirochaetota</taxon>
        <taxon>Spirochaetia</taxon>
        <taxon>Spirochaetales</taxon>
        <taxon>Treponemataceae</taxon>
        <taxon>Treponema</taxon>
    </lineage>
</organism>
<evidence type="ECO:0000256" key="5">
    <source>
        <dbReference type="ARBA" id="ARBA00023136"/>
    </source>
</evidence>
<protein>
    <submittedName>
        <fullName evidence="8">Putative aldouronate transport system substrate-binding protein</fullName>
    </submittedName>
</protein>
<dbReference type="EMBL" id="JACHFQ010000004">
    <property type="protein sequence ID" value="MBB5226026.1"/>
    <property type="molecule type" value="Genomic_DNA"/>
</dbReference>
<dbReference type="InterPro" id="IPR006059">
    <property type="entry name" value="SBP"/>
</dbReference>
<keyword evidence="5" id="KW-0472">Membrane</keyword>
<evidence type="ECO:0000256" key="3">
    <source>
        <dbReference type="ARBA" id="ARBA00022475"/>
    </source>
</evidence>
<gene>
    <name evidence="8" type="ORF">HNP76_001394</name>
</gene>
<proteinExistence type="inferred from homology"/>
<evidence type="ECO:0000313" key="9">
    <source>
        <dbReference type="Proteomes" id="UP000518887"/>
    </source>
</evidence>
<name>A0A7W8G964_9SPIR</name>
<keyword evidence="7" id="KW-0449">Lipoprotein</keyword>
<keyword evidence="4" id="KW-0732">Signal</keyword>
<dbReference type="PANTHER" id="PTHR43649">
    <property type="entry name" value="ARABINOSE-BINDING PROTEIN-RELATED"/>
    <property type="match status" value="1"/>
</dbReference>
<keyword evidence="9" id="KW-1185">Reference proteome</keyword>
<keyword evidence="6" id="KW-0564">Palmitate</keyword>
<dbReference type="PROSITE" id="PS51257">
    <property type="entry name" value="PROKAR_LIPOPROTEIN"/>
    <property type="match status" value="1"/>
</dbReference>
<dbReference type="PANTHER" id="PTHR43649:SF33">
    <property type="entry name" value="POLYGALACTURONAN_RHAMNOGALACTURONAN-BINDING PROTEIN YTCQ"/>
    <property type="match status" value="1"/>
</dbReference>
<dbReference type="Proteomes" id="UP000518887">
    <property type="component" value="Unassembled WGS sequence"/>
</dbReference>
<sequence>MKKLTGIISSFLAAGFLFTACERIDLEGIGELNKLELWYSPYTSDAAPLPEDSVLIDHVEKDLGISLNAVPLPTNKDEQAEVLLDAAKSNSLPDIFMVNRDVLTTLVRENYVTRVDGLYALMPERTVKMYDDASKQAASFDGICYGLSQSGSIDRNEGILIRKDWLDRLGLPIPVTLDDYYDVMKAFTFNDPDGNGRNDTYGYGAYVDIRAIEEGLGCRFAPFFGAFGVEGTFNSTKSNAGLNIHKPEYKQALEYIHRLAEDGLIDPRWTVHSKNSFREAWKSGKIGMMREQNAAFALESNYKDFDERFPDAEWILIDPPVGPKGKSSVGAYATGYRIYAVSRRAQELGKLPIIAKFLEWMSTDGYITAAYGEEAVNYMIDDNGGITTEGLPDPKYAYTQKAAAPVLQLRNLVFYNGDDELISRYPTWYSINGKEMSPLKLLRDMQSKPWTVAVANLPGISKELKGFYEECVKDFVTGRRDLDTWEMWLKEFDKHGGADWERRCIQYAEANALLLDDAKVLPKDKAKN</sequence>
<comment type="caution">
    <text evidence="8">The sequence shown here is derived from an EMBL/GenBank/DDBJ whole genome shotgun (WGS) entry which is preliminary data.</text>
</comment>
<evidence type="ECO:0000256" key="1">
    <source>
        <dbReference type="ARBA" id="ARBA00004418"/>
    </source>
</evidence>
<keyword evidence="3" id="KW-1003">Cell membrane</keyword>
<dbReference type="AlphaFoldDB" id="A0A7W8G964"/>
<comment type="subcellular location">
    <subcellularLocation>
        <location evidence="1">Periplasm</location>
    </subcellularLocation>
</comment>
<evidence type="ECO:0000256" key="6">
    <source>
        <dbReference type="ARBA" id="ARBA00023139"/>
    </source>
</evidence>